<gene>
    <name evidence="4" type="ORF">ACFYKX_15490</name>
</gene>
<protein>
    <submittedName>
        <fullName evidence="4">Peptidoglycan DD-metalloendopeptidase family protein</fullName>
    </submittedName>
</protein>
<dbReference type="PANTHER" id="PTHR21666:SF270">
    <property type="entry name" value="MUREIN HYDROLASE ACTIVATOR ENVC"/>
    <property type="match status" value="1"/>
</dbReference>
<name>A0ABW6KGL9_9BACI</name>
<comment type="caution">
    <text evidence="4">The sequence shown here is derived from an EMBL/GenBank/DDBJ whole genome shotgun (WGS) entry which is preliminary data.</text>
</comment>
<feature type="domain" description="G5" evidence="2">
    <location>
        <begin position="281"/>
        <end position="361"/>
    </location>
</feature>
<dbReference type="SUPFAM" id="SSF54106">
    <property type="entry name" value="LysM domain"/>
    <property type="match status" value="1"/>
</dbReference>
<dbReference type="InterPro" id="IPR011055">
    <property type="entry name" value="Dup_hybrid_motif"/>
</dbReference>
<dbReference type="Proteomes" id="UP001601059">
    <property type="component" value="Unassembled WGS sequence"/>
</dbReference>
<accession>A0ABW6KGL9</accession>
<keyword evidence="5" id="KW-1185">Reference proteome</keyword>
<dbReference type="SMART" id="SM00257">
    <property type="entry name" value="LysM"/>
    <property type="match status" value="1"/>
</dbReference>
<organism evidence="4 5">
    <name type="scientific">Cytobacillus spartinae</name>
    <dbReference type="NCBI Taxonomy" id="3299023"/>
    <lineage>
        <taxon>Bacteria</taxon>
        <taxon>Bacillati</taxon>
        <taxon>Bacillota</taxon>
        <taxon>Bacilli</taxon>
        <taxon>Bacillales</taxon>
        <taxon>Bacillaceae</taxon>
        <taxon>Cytobacillus</taxon>
    </lineage>
</organism>
<dbReference type="Pfam" id="PF07501">
    <property type="entry name" value="G5"/>
    <property type="match status" value="1"/>
</dbReference>
<dbReference type="PANTHER" id="PTHR21666">
    <property type="entry name" value="PEPTIDASE-RELATED"/>
    <property type="match status" value="1"/>
</dbReference>
<evidence type="ECO:0000313" key="4">
    <source>
        <dbReference type="EMBL" id="MFE8702003.1"/>
    </source>
</evidence>
<dbReference type="Gene3D" id="2.20.230.10">
    <property type="entry name" value="Resuscitation-promoting factor rpfb"/>
    <property type="match status" value="1"/>
</dbReference>
<dbReference type="InterPro" id="IPR011098">
    <property type="entry name" value="G5_dom"/>
</dbReference>
<dbReference type="InterPro" id="IPR050570">
    <property type="entry name" value="Cell_wall_metabolism_enzyme"/>
</dbReference>
<dbReference type="InterPro" id="IPR036779">
    <property type="entry name" value="LysM_dom_sf"/>
</dbReference>
<evidence type="ECO:0000313" key="5">
    <source>
        <dbReference type="Proteomes" id="UP001601059"/>
    </source>
</evidence>
<dbReference type="InterPro" id="IPR016047">
    <property type="entry name" value="M23ase_b-sheet_dom"/>
</dbReference>
<proteinExistence type="predicted"/>
<dbReference type="Pfam" id="PF01551">
    <property type="entry name" value="Peptidase_M23"/>
    <property type="match status" value="1"/>
</dbReference>
<dbReference type="CDD" id="cd12797">
    <property type="entry name" value="M23_peptidase"/>
    <property type="match status" value="1"/>
</dbReference>
<dbReference type="Gene3D" id="3.10.350.10">
    <property type="entry name" value="LysM domain"/>
    <property type="match status" value="1"/>
</dbReference>
<dbReference type="Gene3D" id="2.70.70.10">
    <property type="entry name" value="Glucose Permease (Domain IIA)"/>
    <property type="match status" value="1"/>
</dbReference>
<evidence type="ECO:0000259" key="2">
    <source>
        <dbReference type="PROSITE" id="PS51109"/>
    </source>
</evidence>
<dbReference type="InterPro" id="IPR018392">
    <property type="entry name" value="LysM"/>
</dbReference>
<keyword evidence="1" id="KW-0732">Signal</keyword>
<dbReference type="Pfam" id="PF01476">
    <property type="entry name" value="LysM"/>
    <property type="match status" value="1"/>
</dbReference>
<dbReference type="PROSITE" id="PS51109">
    <property type="entry name" value="G5"/>
    <property type="match status" value="1"/>
</dbReference>
<dbReference type="EMBL" id="JBIACK010000007">
    <property type="protein sequence ID" value="MFE8702003.1"/>
    <property type="molecule type" value="Genomic_DNA"/>
</dbReference>
<evidence type="ECO:0000259" key="3">
    <source>
        <dbReference type="PROSITE" id="PS51782"/>
    </source>
</evidence>
<reference evidence="4 5" key="1">
    <citation type="submission" date="2024-08" db="EMBL/GenBank/DDBJ databases">
        <title>Two novel Cytobacillus novel species.</title>
        <authorList>
            <person name="Liu G."/>
        </authorList>
    </citation>
    <scope>NUCLEOTIDE SEQUENCE [LARGE SCALE GENOMIC DNA]</scope>
    <source>
        <strain evidence="4 5">FJAT-54145</strain>
    </source>
</reference>
<feature type="domain" description="LysM" evidence="3">
    <location>
        <begin position="229"/>
        <end position="274"/>
    </location>
</feature>
<dbReference type="CDD" id="cd00118">
    <property type="entry name" value="LysM"/>
    <property type="match status" value="1"/>
</dbReference>
<dbReference type="SMART" id="SM01208">
    <property type="entry name" value="G5"/>
    <property type="match status" value="1"/>
</dbReference>
<dbReference type="SUPFAM" id="SSF51261">
    <property type="entry name" value="Duplicated hybrid motif"/>
    <property type="match status" value="1"/>
</dbReference>
<evidence type="ECO:0000256" key="1">
    <source>
        <dbReference type="ARBA" id="ARBA00022729"/>
    </source>
</evidence>
<sequence>MMRIWKNKLSTLTGNTSKTFKKVAVSALAFTTLSLGVGNSSLAESSGLTTVYYVYLNNEYIGTVSNQEIIDNIVNEKLNDSKNTYDDNYELTLGSQLTYVSEQVFRSASNTNDAEVVEKLEEELAVEAEASALVIDGEAVAYLQDQETAENVIKALKLQYVTEEQLNELEARKTNPSITLPPLTENETRILDVSLSKEVSFSGEKVSPQQVLTVEQAVQLLTKGTLEEKTYKVREGDVLGSIAVAHDMKLAQLLSINPGLNEDSLLKIDQEINVTFLEPLLRVVVEKEVFKKETVAYKKEVVEDASMFKGDTKVKQEGKDGLREVTYKISEQNGVKVKQETISENMLQEPINHIVLKGTKVMPSRGDGSFVWPAVGGYVSSHLGYRWGKMHKGIDIARPSNRTIKAADNGVVVFAGWDGGYGNKIIVDHNNGYRTVYAHLSSITVNVGQTVPKGSKIGVMGSTGDSTGVHLHFEIYKNGSLKNPMDYL</sequence>
<dbReference type="RefSeq" id="WP_389361964.1">
    <property type="nucleotide sequence ID" value="NZ_JBIACK010000007.1"/>
</dbReference>
<dbReference type="PROSITE" id="PS51782">
    <property type="entry name" value="LYSM"/>
    <property type="match status" value="1"/>
</dbReference>